<dbReference type="GO" id="GO:0008270">
    <property type="term" value="F:zinc ion binding"/>
    <property type="evidence" value="ECO:0007669"/>
    <property type="project" value="UniProtKB-KW"/>
</dbReference>
<keyword evidence="1" id="KW-0479">Metal-binding</keyword>
<accession>K1QUP5</accession>
<evidence type="ECO:0000256" key="4">
    <source>
        <dbReference type="ARBA" id="ARBA00023125"/>
    </source>
</evidence>
<evidence type="ECO:0000256" key="1">
    <source>
        <dbReference type="ARBA" id="ARBA00022723"/>
    </source>
</evidence>
<evidence type="ECO:0000313" key="5">
    <source>
        <dbReference type="EMBL" id="EKC25291.1"/>
    </source>
</evidence>
<keyword evidence="2" id="KW-0863">Zinc-finger</keyword>
<proteinExistence type="predicted"/>
<reference evidence="5" key="1">
    <citation type="journal article" date="2012" name="Nature">
        <title>The oyster genome reveals stress adaptation and complexity of shell formation.</title>
        <authorList>
            <person name="Zhang G."/>
            <person name="Fang X."/>
            <person name="Guo X."/>
            <person name="Li L."/>
            <person name="Luo R."/>
            <person name="Xu F."/>
            <person name="Yang P."/>
            <person name="Zhang L."/>
            <person name="Wang X."/>
            <person name="Qi H."/>
            <person name="Xiong Z."/>
            <person name="Que H."/>
            <person name="Xie Y."/>
            <person name="Holland P.W."/>
            <person name="Paps J."/>
            <person name="Zhu Y."/>
            <person name="Wu F."/>
            <person name="Chen Y."/>
            <person name="Wang J."/>
            <person name="Peng C."/>
            <person name="Meng J."/>
            <person name="Yang L."/>
            <person name="Liu J."/>
            <person name="Wen B."/>
            <person name="Zhang N."/>
            <person name="Huang Z."/>
            <person name="Zhu Q."/>
            <person name="Feng Y."/>
            <person name="Mount A."/>
            <person name="Hedgecock D."/>
            <person name="Xu Z."/>
            <person name="Liu Y."/>
            <person name="Domazet-Loso T."/>
            <person name="Du Y."/>
            <person name="Sun X."/>
            <person name="Zhang S."/>
            <person name="Liu B."/>
            <person name="Cheng P."/>
            <person name="Jiang X."/>
            <person name="Li J."/>
            <person name="Fan D."/>
            <person name="Wang W."/>
            <person name="Fu W."/>
            <person name="Wang T."/>
            <person name="Wang B."/>
            <person name="Zhang J."/>
            <person name="Peng Z."/>
            <person name="Li Y."/>
            <person name="Li N."/>
            <person name="Wang J."/>
            <person name="Chen M."/>
            <person name="He Y."/>
            <person name="Tan F."/>
            <person name="Song X."/>
            <person name="Zheng Q."/>
            <person name="Huang R."/>
            <person name="Yang H."/>
            <person name="Du X."/>
            <person name="Chen L."/>
            <person name="Yang M."/>
            <person name="Gaffney P.M."/>
            <person name="Wang S."/>
            <person name="Luo L."/>
            <person name="She Z."/>
            <person name="Ming Y."/>
            <person name="Huang W."/>
            <person name="Zhang S."/>
            <person name="Huang B."/>
            <person name="Zhang Y."/>
            <person name="Qu T."/>
            <person name="Ni P."/>
            <person name="Miao G."/>
            <person name="Wang J."/>
            <person name="Wang Q."/>
            <person name="Steinberg C.E."/>
            <person name="Wang H."/>
            <person name="Li N."/>
            <person name="Qian L."/>
            <person name="Zhang G."/>
            <person name="Li Y."/>
            <person name="Yang H."/>
            <person name="Liu X."/>
            <person name="Wang J."/>
            <person name="Yin Y."/>
            <person name="Wang J."/>
        </authorList>
    </citation>
    <scope>NUCLEOTIDE SEQUENCE [LARGE SCALE GENOMIC DNA]</scope>
    <source>
        <strain evidence="5">05x7-T-G4-1.051#20</strain>
    </source>
</reference>
<dbReference type="InParanoid" id="K1QUP5"/>
<keyword evidence="4" id="KW-0238">DNA-binding</keyword>
<dbReference type="Gene3D" id="6.20.210.20">
    <property type="entry name" value="THAP domain"/>
    <property type="match status" value="1"/>
</dbReference>
<evidence type="ECO:0000256" key="3">
    <source>
        <dbReference type="ARBA" id="ARBA00022833"/>
    </source>
</evidence>
<name>K1QUP5_MAGGI</name>
<dbReference type="InterPro" id="IPR006612">
    <property type="entry name" value="THAP_Znf"/>
</dbReference>
<evidence type="ECO:0000256" key="2">
    <source>
        <dbReference type="ARBA" id="ARBA00022771"/>
    </source>
</evidence>
<dbReference type="Pfam" id="PF05485">
    <property type="entry name" value="THAP"/>
    <property type="match status" value="1"/>
</dbReference>
<dbReference type="InterPro" id="IPR026516">
    <property type="entry name" value="THAP1/10"/>
</dbReference>
<dbReference type="PROSITE" id="PS50950">
    <property type="entry name" value="ZF_THAP"/>
    <property type="match status" value="1"/>
</dbReference>
<organism evidence="5">
    <name type="scientific">Magallana gigas</name>
    <name type="common">Pacific oyster</name>
    <name type="synonym">Crassostrea gigas</name>
    <dbReference type="NCBI Taxonomy" id="29159"/>
    <lineage>
        <taxon>Eukaryota</taxon>
        <taxon>Metazoa</taxon>
        <taxon>Spiralia</taxon>
        <taxon>Lophotrochozoa</taxon>
        <taxon>Mollusca</taxon>
        <taxon>Bivalvia</taxon>
        <taxon>Autobranchia</taxon>
        <taxon>Pteriomorphia</taxon>
        <taxon>Ostreida</taxon>
        <taxon>Ostreoidea</taxon>
        <taxon>Ostreidae</taxon>
        <taxon>Magallana</taxon>
    </lineage>
</organism>
<dbReference type="SMART" id="SM00980">
    <property type="entry name" value="THAP"/>
    <property type="match status" value="1"/>
</dbReference>
<dbReference type="HOGENOM" id="CLU_1449043_0_0_1"/>
<dbReference type="AlphaFoldDB" id="K1QUP5"/>
<dbReference type="InterPro" id="IPR038441">
    <property type="entry name" value="THAP_Znf_sf"/>
</dbReference>
<dbReference type="GO" id="GO:0043565">
    <property type="term" value="F:sequence-specific DNA binding"/>
    <property type="evidence" value="ECO:0007669"/>
    <property type="project" value="InterPro"/>
</dbReference>
<dbReference type="PANTHER" id="PTHR46600:SF11">
    <property type="entry name" value="THAP DOMAIN-CONTAINING PROTEIN 10"/>
    <property type="match status" value="1"/>
</dbReference>
<keyword evidence="3" id="KW-0862">Zinc</keyword>
<sequence length="187" mass="21313">MGVIADVCFAQRKIIRGKHTVLTSDMKNRALELITEKGMQRVSYDGESKRLYVHGIDYTKNIVVGKSRLLSLSIYNFRAADEMPLCFAFGCNHMTGAKRTCSLFRFPTNPKERNKWIQRCRRADRAYTANDRLCSCHFKDGVKENGPTIFAYSKNLGCFPDHSKPKRLVMITQTEVQQLHGGSETDP</sequence>
<dbReference type="PANTHER" id="PTHR46600">
    <property type="entry name" value="THAP DOMAIN-CONTAINING"/>
    <property type="match status" value="1"/>
</dbReference>
<gene>
    <name evidence="5" type="ORF">CGI_10019678</name>
</gene>
<dbReference type="SUPFAM" id="SSF57716">
    <property type="entry name" value="Glucocorticoid receptor-like (DNA-binding domain)"/>
    <property type="match status" value="1"/>
</dbReference>
<protein>
    <submittedName>
        <fullName evidence="5">Uncharacterized protein</fullName>
    </submittedName>
</protein>
<dbReference type="EMBL" id="JH817691">
    <property type="protein sequence ID" value="EKC25291.1"/>
    <property type="molecule type" value="Genomic_DNA"/>
</dbReference>